<proteinExistence type="predicted"/>
<gene>
    <name evidence="1" type="ORF">LTR97_009412</name>
</gene>
<organism evidence="1 2">
    <name type="scientific">Elasticomyces elasticus</name>
    <dbReference type="NCBI Taxonomy" id="574655"/>
    <lineage>
        <taxon>Eukaryota</taxon>
        <taxon>Fungi</taxon>
        <taxon>Dikarya</taxon>
        <taxon>Ascomycota</taxon>
        <taxon>Pezizomycotina</taxon>
        <taxon>Dothideomycetes</taxon>
        <taxon>Dothideomycetidae</taxon>
        <taxon>Mycosphaerellales</taxon>
        <taxon>Teratosphaeriaceae</taxon>
        <taxon>Elasticomyces</taxon>
    </lineage>
</organism>
<protein>
    <submittedName>
        <fullName evidence="1">Uncharacterized protein</fullName>
    </submittedName>
</protein>
<accession>A0AAN8A1C7</accession>
<name>A0AAN8A1C7_9PEZI</name>
<reference evidence="1" key="1">
    <citation type="submission" date="2023-08" db="EMBL/GenBank/DDBJ databases">
        <title>Black Yeasts Isolated from many extreme environments.</title>
        <authorList>
            <person name="Coleine C."/>
            <person name="Stajich J.E."/>
            <person name="Selbmann L."/>
        </authorList>
    </citation>
    <scope>NUCLEOTIDE SEQUENCE</scope>
    <source>
        <strain evidence="1">CCFEE 5810</strain>
    </source>
</reference>
<evidence type="ECO:0000313" key="1">
    <source>
        <dbReference type="EMBL" id="KAK5694821.1"/>
    </source>
</evidence>
<sequence length="87" mass="10197">MVCDTLQNADLQRAAIILYAARTYKDDHDPTHAILSTQRFHNDIFNRQRDIQQHKKSPEAIERAVQTITKYVRHIFYAEEALTTFHG</sequence>
<dbReference type="AlphaFoldDB" id="A0AAN8A1C7"/>
<dbReference type="Proteomes" id="UP001310594">
    <property type="component" value="Unassembled WGS sequence"/>
</dbReference>
<comment type="caution">
    <text evidence="1">The sequence shown here is derived from an EMBL/GenBank/DDBJ whole genome shotgun (WGS) entry which is preliminary data.</text>
</comment>
<dbReference type="EMBL" id="JAVRQU010000015">
    <property type="protein sequence ID" value="KAK5694821.1"/>
    <property type="molecule type" value="Genomic_DNA"/>
</dbReference>
<evidence type="ECO:0000313" key="2">
    <source>
        <dbReference type="Proteomes" id="UP001310594"/>
    </source>
</evidence>